<protein>
    <recommendedName>
        <fullName evidence="1">Uroporphyrinogen decarboxylase (URO-D) domain-containing protein</fullName>
    </recommendedName>
</protein>
<sequence>RRLIKPRHKELYDFIHSHTEAKIMHHTCGSVFPFVQDLIDVGVDILNPIQTSARGMDPAALKREFGERLVFHGGIDVQQILPFATPERVREEVKRIVAILGQGGGYVLAPSHNIQADVPPENIVAMYEVIQEVSEQADSQRSPTAWATWDRRSSSTQCKRSLSSSTPIRCASTLAC</sequence>
<organism evidence="2">
    <name type="scientific">marine sediment metagenome</name>
    <dbReference type="NCBI Taxonomy" id="412755"/>
    <lineage>
        <taxon>unclassified sequences</taxon>
        <taxon>metagenomes</taxon>
        <taxon>ecological metagenomes</taxon>
    </lineage>
</organism>
<dbReference type="EMBL" id="BARS01025039">
    <property type="protein sequence ID" value="GAG00333.1"/>
    <property type="molecule type" value="Genomic_DNA"/>
</dbReference>
<gene>
    <name evidence="2" type="ORF">S01H1_39638</name>
</gene>
<feature type="non-terminal residue" evidence="2">
    <location>
        <position position="1"/>
    </location>
</feature>
<evidence type="ECO:0000259" key="1">
    <source>
        <dbReference type="Pfam" id="PF01208"/>
    </source>
</evidence>
<dbReference type="InterPro" id="IPR000257">
    <property type="entry name" value="Uroporphyrinogen_deCOase"/>
</dbReference>
<dbReference type="GO" id="GO:0006779">
    <property type="term" value="P:porphyrin-containing compound biosynthetic process"/>
    <property type="evidence" value="ECO:0007669"/>
    <property type="project" value="InterPro"/>
</dbReference>
<evidence type="ECO:0000313" key="2">
    <source>
        <dbReference type="EMBL" id="GAG00333.1"/>
    </source>
</evidence>
<dbReference type="PANTHER" id="PTHR47099">
    <property type="entry name" value="METHYLCOBAMIDE:COM METHYLTRANSFERASE MTBA"/>
    <property type="match status" value="1"/>
</dbReference>
<comment type="caution">
    <text evidence="2">The sequence shown here is derived from an EMBL/GenBank/DDBJ whole genome shotgun (WGS) entry which is preliminary data.</text>
</comment>
<dbReference type="InterPro" id="IPR038071">
    <property type="entry name" value="UROD/MetE-like_sf"/>
</dbReference>
<dbReference type="Pfam" id="PF01208">
    <property type="entry name" value="URO-D"/>
    <property type="match status" value="1"/>
</dbReference>
<dbReference type="PANTHER" id="PTHR47099:SF1">
    <property type="entry name" value="METHYLCOBAMIDE:COM METHYLTRANSFERASE MTBA"/>
    <property type="match status" value="1"/>
</dbReference>
<feature type="domain" description="Uroporphyrinogen decarboxylase (URO-D)" evidence="1">
    <location>
        <begin position="2"/>
        <end position="132"/>
    </location>
</feature>
<dbReference type="InterPro" id="IPR052024">
    <property type="entry name" value="Methanogen_methyltrans"/>
</dbReference>
<accession>X0UIY2</accession>
<dbReference type="GO" id="GO:0004853">
    <property type="term" value="F:uroporphyrinogen decarboxylase activity"/>
    <property type="evidence" value="ECO:0007669"/>
    <property type="project" value="InterPro"/>
</dbReference>
<dbReference type="AlphaFoldDB" id="X0UIY2"/>
<dbReference type="Gene3D" id="3.20.20.210">
    <property type="match status" value="1"/>
</dbReference>
<dbReference type="SUPFAM" id="SSF51726">
    <property type="entry name" value="UROD/MetE-like"/>
    <property type="match status" value="1"/>
</dbReference>
<name>X0UIY2_9ZZZZ</name>
<reference evidence="2" key="1">
    <citation type="journal article" date="2014" name="Front. Microbiol.">
        <title>High frequency of phylogenetically diverse reductive dehalogenase-homologous genes in deep subseafloor sedimentary metagenomes.</title>
        <authorList>
            <person name="Kawai M."/>
            <person name="Futagami T."/>
            <person name="Toyoda A."/>
            <person name="Takaki Y."/>
            <person name="Nishi S."/>
            <person name="Hori S."/>
            <person name="Arai W."/>
            <person name="Tsubouchi T."/>
            <person name="Morono Y."/>
            <person name="Uchiyama I."/>
            <person name="Ito T."/>
            <person name="Fujiyama A."/>
            <person name="Inagaki F."/>
            <person name="Takami H."/>
        </authorList>
    </citation>
    <scope>NUCLEOTIDE SEQUENCE</scope>
    <source>
        <strain evidence="2">Expedition CK06-06</strain>
    </source>
</reference>
<proteinExistence type="predicted"/>